<reference evidence="1" key="1">
    <citation type="submission" date="2019-04" db="EMBL/GenBank/DDBJ databases">
        <title>Friends and foes A comparative genomics study of 23 Aspergillus species from section Flavi.</title>
        <authorList>
            <consortium name="DOE Joint Genome Institute"/>
            <person name="Kjaerbolling I."/>
            <person name="Vesth T."/>
            <person name="Frisvad J.C."/>
            <person name="Nybo J.L."/>
            <person name="Theobald S."/>
            <person name="Kildgaard S."/>
            <person name="Isbrandt T."/>
            <person name="Kuo A."/>
            <person name="Sato A."/>
            <person name="Lyhne E.K."/>
            <person name="Kogle M.E."/>
            <person name="Wiebenga A."/>
            <person name="Kun R.S."/>
            <person name="Lubbers R.J."/>
            <person name="Makela M.R."/>
            <person name="Barry K."/>
            <person name="Chovatia M."/>
            <person name="Clum A."/>
            <person name="Daum C."/>
            <person name="Haridas S."/>
            <person name="He G."/>
            <person name="LaButti K."/>
            <person name="Lipzen A."/>
            <person name="Mondo S."/>
            <person name="Riley R."/>
            <person name="Salamov A."/>
            <person name="Simmons B.A."/>
            <person name="Magnuson J.K."/>
            <person name="Henrissat B."/>
            <person name="Mortensen U.H."/>
            <person name="Larsen T.O."/>
            <person name="Devries R.P."/>
            <person name="Grigoriev I.V."/>
            <person name="Machida M."/>
            <person name="Baker S.E."/>
            <person name="Andersen M.R."/>
        </authorList>
    </citation>
    <scope>NUCLEOTIDE SEQUENCE [LARGE SCALE GENOMIC DNA]</scope>
    <source>
        <strain evidence="1">CBS 121.62</strain>
    </source>
</reference>
<evidence type="ECO:0000313" key="1">
    <source>
        <dbReference type="EMBL" id="KAB8247665.1"/>
    </source>
</evidence>
<dbReference type="AlphaFoldDB" id="A0A5N6H0C8"/>
<gene>
    <name evidence="1" type="ORF">BDV35DRAFT_350407</name>
</gene>
<dbReference type="Proteomes" id="UP000325434">
    <property type="component" value="Unassembled WGS sequence"/>
</dbReference>
<name>A0A5N6H0C8_ASPFL</name>
<organism evidence="1">
    <name type="scientific">Aspergillus flavus</name>
    <dbReference type="NCBI Taxonomy" id="5059"/>
    <lineage>
        <taxon>Eukaryota</taxon>
        <taxon>Fungi</taxon>
        <taxon>Dikarya</taxon>
        <taxon>Ascomycota</taxon>
        <taxon>Pezizomycotina</taxon>
        <taxon>Eurotiomycetes</taxon>
        <taxon>Eurotiomycetidae</taxon>
        <taxon>Eurotiales</taxon>
        <taxon>Aspergillaceae</taxon>
        <taxon>Aspergillus</taxon>
        <taxon>Aspergillus subgen. Circumdati</taxon>
    </lineage>
</organism>
<dbReference type="EMBL" id="ML734587">
    <property type="protein sequence ID" value="KAB8247665.1"/>
    <property type="molecule type" value="Genomic_DNA"/>
</dbReference>
<protein>
    <submittedName>
        <fullName evidence="1">Uncharacterized protein</fullName>
    </submittedName>
</protein>
<sequence>MPQGGLNVGSQCVIYDGSASKAQMYLPPLERHFHRHRTQSLGLYRPAPRSRRVEALVPRSTTLSPTTFKLPTV</sequence>
<proteinExistence type="predicted"/>
<accession>A0A5N6H0C8</accession>